<protein>
    <submittedName>
        <fullName evidence="3">Uncharacterized protein</fullName>
    </submittedName>
</protein>
<feature type="chain" id="PRO_5041221317" evidence="2">
    <location>
        <begin position="19"/>
        <end position="275"/>
    </location>
</feature>
<dbReference type="AlphaFoldDB" id="A0AA39HFF4"/>
<keyword evidence="1" id="KW-1133">Transmembrane helix</keyword>
<proteinExistence type="predicted"/>
<keyword evidence="2" id="KW-0732">Signal</keyword>
<keyword evidence="1" id="KW-0472">Membrane</keyword>
<gene>
    <name evidence="3" type="ORF">QR680_017127</name>
</gene>
<sequence>MLFDGGFFASVFVATVFASGCVQLTGSSPASVAVASSIDLKDASLIFGATADCHVFLIRFKDIWLLQNRIHMMRMEKIRCPATSRRLRLSEVGGKLVLFDIYSKFRHEIVEIPTVSLVKGGLNGTLHSKAALEVQKQRIFDCFVAESLPERVFRCLMREGKKNLQLVTIHSVRRREADVFEALLKRQKADKVVKRCEFVNFGDRVLSIAALIFSLLAGFISVAMSLLVWFQRRLKSRIRVAKMCFKKFQLEREAKGGISKVPEALVEEIDFLRIR</sequence>
<reference evidence="3" key="1">
    <citation type="submission" date="2023-06" db="EMBL/GenBank/DDBJ databases">
        <title>Genomic analysis of the entomopathogenic nematode Steinernema hermaphroditum.</title>
        <authorList>
            <person name="Schwarz E.M."/>
            <person name="Heppert J.K."/>
            <person name="Baniya A."/>
            <person name="Schwartz H.T."/>
            <person name="Tan C.-H."/>
            <person name="Antoshechkin I."/>
            <person name="Sternberg P.W."/>
            <person name="Goodrich-Blair H."/>
            <person name="Dillman A.R."/>
        </authorList>
    </citation>
    <scope>NUCLEOTIDE SEQUENCE</scope>
    <source>
        <strain evidence="3">PS9179</strain>
        <tissue evidence="3">Whole animal</tissue>
    </source>
</reference>
<accession>A0AA39HFF4</accession>
<name>A0AA39HFF4_9BILA</name>
<evidence type="ECO:0000256" key="1">
    <source>
        <dbReference type="SAM" id="Phobius"/>
    </source>
</evidence>
<dbReference type="EMBL" id="JAUCMV010000004">
    <property type="protein sequence ID" value="KAK0403798.1"/>
    <property type="molecule type" value="Genomic_DNA"/>
</dbReference>
<comment type="caution">
    <text evidence="3">The sequence shown here is derived from an EMBL/GenBank/DDBJ whole genome shotgun (WGS) entry which is preliminary data.</text>
</comment>
<evidence type="ECO:0000313" key="4">
    <source>
        <dbReference type="Proteomes" id="UP001175271"/>
    </source>
</evidence>
<feature type="signal peptide" evidence="2">
    <location>
        <begin position="1"/>
        <end position="18"/>
    </location>
</feature>
<dbReference type="Proteomes" id="UP001175271">
    <property type="component" value="Unassembled WGS sequence"/>
</dbReference>
<evidence type="ECO:0000256" key="2">
    <source>
        <dbReference type="SAM" id="SignalP"/>
    </source>
</evidence>
<evidence type="ECO:0000313" key="3">
    <source>
        <dbReference type="EMBL" id="KAK0403798.1"/>
    </source>
</evidence>
<keyword evidence="4" id="KW-1185">Reference proteome</keyword>
<feature type="transmembrane region" description="Helical" evidence="1">
    <location>
        <begin position="205"/>
        <end position="230"/>
    </location>
</feature>
<organism evidence="3 4">
    <name type="scientific">Steinernema hermaphroditum</name>
    <dbReference type="NCBI Taxonomy" id="289476"/>
    <lineage>
        <taxon>Eukaryota</taxon>
        <taxon>Metazoa</taxon>
        <taxon>Ecdysozoa</taxon>
        <taxon>Nematoda</taxon>
        <taxon>Chromadorea</taxon>
        <taxon>Rhabditida</taxon>
        <taxon>Tylenchina</taxon>
        <taxon>Panagrolaimomorpha</taxon>
        <taxon>Strongyloidoidea</taxon>
        <taxon>Steinernematidae</taxon>
        <taxon>Steinernema</taxon>
    </lineage>
</organism>
<keyword evidence="1" id="KW-0812">Transmembrane</keyword>